<dbReference type="Gene3D" id="3.20.20.140">
    <property type="entry name" value="Metal-dependent hydrolases"/>
    <property type="match status" value="1"/>
</dbReference>
<name>A0A0A7KG55_9DEIO</name>
<dbReference type="STRING" id="1182571.QR90_08490"/>
<reference evidence="2" key="1">
    <citation type="submission" date="2014-11" db="EMBL/GenBank/DDBJ databases">
        <title>Hymenobacter sp. DG25B genome submission.</title>
        <authorList>
            <person name="Jung H.-Y."/>
            <person name="Kim M.K."/>
            <person name="Srinivasan S."/>
            <person name="Lim S."/>
        </authorList>
    </citation>
    <scope>NUCLEOTIDE SEQUENCE [LARGE SCALE GENOMIC DNA]</scope>
    <source>
        <strain evidence="2">DY59</strain>
    </source>
</reference>
<dbReference type="RefSeq" id="WP_039683823.1">
    <property type="nucleotide sequence ID" value="NZ_CP010028.1"/>
</dbReference>
<dbReference type="SUPFAM" id="SSF51556">
    <property type="entry name" value="Metallo-dependent hydrolases"/>
    <property type="match status" value="1"/>
</dbReference>
<dbReference type="PANTHER" id="PTHR10443:SF12">
    <property type="entry name" value="DIPEPTIDASE"/>
    <property type="match status" value="1"/>
</dbReference>
<evidence type="ECO:0000313" key="1">
    <source>
        <dbReference type="EMBL" id="AIZ45131.1"/>
    </source>
</evidence>
<evidence type="ECO:0008006" key="3">
    <source>
        <dbReference type="Google" id="ProtNLM"/>
    </source>
</evidence>
<dbReference type="EMBL" id="CP010028">
    <property type="protein sequence ID" value="AIZ45131.1"/>
    <property type="molecule type" value="Genomic_DNA"/>
</dbReference>
<sequence>MTAAARPNRGFHDTLERRTHLYVDACIQAWPDADYADAHRHGATAYGVTAFMPHVPFEQAVEDLMFWHLVARQHPHLSVAFSAQDIRNAHARGDAVFVLSSQDGDFVGQKLHRIETLYRLGLRVTLLAYNRTNTLSGGVFEAEDTGLTRLGVRVVQECNRVGMVLDGSHMARRATLEMIETSADPAVFTHANPRHLCQHPRNITDEQILACTARGGVIGLVNWGPLVQKDGQLTRPTLDDFIDHLDYVCDLTGSARHVGIGSDMSLGTYPPHDHDPWGDGDYPNPMGRYNLIPDMPTAPTSPLRFADGFDSFAQVPQLTGRLAERGYSDEDIGAFLGGNFLRVFEQVWKPVEGGGT</sequence>
<dbReference type="InterPro" id="IPR008257">
    <property type="entry name" value="Pept_M19"/>
</dbReference>
<dbReference type="Proteomes" id="UP000030634">
    <property type="component" value="Chromosome"/>
</dbReference>
<dbReference type="KEGG" id="dsw:QR90_08490"/>
<accession>A0A0A7KG55</accession>
<dbReference type="AlphaFoldDB" id="A0A0A7KG55"/>
<organism evidence="1 2">
    <name type="scientific">Deinococcus radiopugnans</name>
    <dbReference type="NCBI Taxonomy" id="57497"/>
    <lineage>
        <taxon>Bacteria</taxon>
        <taxon>Thermotogati</taxon>
        <taxon>Deinococcota</taxon>
        <taxon>Deinococci</taxon>
        <taxon>Deinococcales</taxon>
        <taxon>Deinococcaceae</taxon>
        <taxon>Deinococcus</taxon>
    </lineage>
</organism>
<gene>
    <name evidence="1" type="ORF">QR90_08490</name>
</gene>
<evidence type="ECO:0000313" key="2">
    <source>
        <dbReference type="Proteomes" id="UP000030634"/>
    </source>
</evidence>
<dbReference type="PROSITE" id="PS51365">
    <property type="entry name" value="RENAL_DIPEPTIDASE_2"/>
    <property type="match status" value="1"/>
</dbReference>
<proteinExistence type="predicted"/>
<protein>
    <recommendedName>
        <fullName evidence="3">Membrane dipeptidase</fullName>
    </recommendedName>
</protein>
<dbReference type="GO" id="GO:0070573">
    <property type="term" value="F:metallodipeptidase activity"/>
    <property type="evidence" value="ECO:0007669"/>
    <property type="project" value="InterPro"/>
</dbReference>
<dbReference type="PANTHER" id="PTHR10443">
    <property type="entry name" value="MICROSOMAL DIPEPTIDASE"/>
    <property type="match status" value="1"/>
</dbReference>
<dbReference type="InterPro" id="IPR032466">
    <property type="entry name" value="Metal_Hydrolase"/>
</dbReference>
<dbReference type="Pfam" id="PF01244">
    <property type="entry name" value="Peptidase_M19"/>
    <property type="match status" value="1"/>
</dbReference>
<dbReference type="HOGENOM" id="CLU_031404_2_0_0"/>
<dbReference type="GO" id="GO:0006508">
    <property type="term" value="P:proteolysis"/>
    <property type="evidence" value="ECO:0007669"/>
    <property type="project" value="InterPro"/>
</dbReference>